<proteinExistence type="predicted"/>
<evidence type="ECO:0000313" key="6">
    <source>
        <dbReference type="Proteomes" id="UP000421408"/>
    </source>
</evidence>
<name>A0AA90ZTK6_9BACT</name>
<feature type="coiled-coil region" evidence="1">
    <location>
        <begin position="203"/>
        <end position="230"/>
    </location>
</feature>
<evidence type="ECO:0000256" key="1">
    <source>
        <dbReference type="SAM" id="Coils"/>
    </source>
</evidence>
<evidence type="ECO:0008006" key="7">
    <source>
        <dbReference type="Google" id="ProtNLM"/>
    </source>
</evidence>
<dbReference type="EMBL" id="VZCR01000088">
    <property type="protein sequence ID" value="MQN32918.1"/>
    <property type="molecule type" value="Genomic_DNA"/>
</dbReference>
<keyword evidence="2" id="KW-0732">Signal</keyword>
<dbReference type="EMBL" id="VZCC01000014">
    <property type="protein sequence ID" value="MQN83057.1"/>
    <property type="molecule type" value="Genomic_DNA"/>
</dbReference>
<dbReference type="RefSeq" id="WP_153086221.1">
    <property type="nucleotide sequence ID" value="NZ_VZAM01000060.1"/>
</dbReference>
<reference evidence="5 6" key="1">
    <citation type="submission" date="2019-09" db="EMBL/GenBank/DDBJ databases">
        <title>Distinct polysaccharide growth profiles of human intestinal Prevotella copri isolates.</title>
        <authorList>
            <person name="Fehlner-Peach H."/>
            <person name="Magnabosco C."/>
            <person name="Raghavan V."/>
            <person name="Scher J.U."/>
            <person name="Tett A."/>
            <person name="Cox L.M."/>
            <person name="Gottsegen C."/>
            <person name="Watters A."/>
            <person name="Wiltshire- Gordon J.D."/>
            <person name="Segata N."/>
            <person name="Bonneau R."/>
            <person name="Littman D.R."/>
        </authorList>
    </citation>
    <scope>NUCLEOTIDE SEQUENCE [LARGE SCALE GENOMIC DNA]</scope>
    <source>
        <strain evidence="6">iAA108</strain>
        <strain evidence="3">IAP146</strain>
        <strain evidence="5">iAP146</strain>
    </source>
</reference>
<dbReference type="Proteomes" id="UP000420707">
    <property type="component" value="Unassembled WGS sequence"/>
</dbReference>
<organism evidence="4 6">
    <name type="scientific">Segatella copri</name>
    <dbReference type="NCBI Taxonomy" id="165179"/>
    <lineage>
        <taxon>Bacteria</taxon>
        <taxon>Pseudomonadati</taxon>
        <taxon>Bacteroidota</taxon>
        <taxon>Bacteroidia</taxon>
        <taxon>Bacteroidales</taxon>
        <taxon>Prevotellaceae</taxon>
        <taxon>Segatella</taxon>
    </lineage>
</organism>
<dbReference type="AlphaFoldDB" id="A0AA90ZTK6"/>
<evidence type="ECO:0000313" key="4">
    <source>
        <dbReference type="EMBL" id="MQN83057.1"/>
    </source>
</evidence>
<sequence>MIKNYFFVILAAVTMLLVSCDNSQTTPQEIDGVEFTGNGLLGNFPYMMAHYDSERANLERNLNGAGVLEKRNFAKENEFDIEKIAEELDGKEVPFEISTGGKIEEIKGFKFKVVKSVGGYLPCMKIRIEGPAGYDAGWSEKGIEACVPVDKDGNILNFHESLGRFWLHLGSIVGAYSYPLKYDKNYKEMLQRNHILDRFVKIVAMDEETFEKTQAKMREAEEKALNEEAKDNDLSKVEFSEKGCEPIVLGKKVNQFPSKCKGFYTHYRWNIDKLSHTKNFTFFNGTDTVVHVESDLSSAEIYKIFVCSPKINVKFDNGKTLRAGMKLVEVAQTFGDDFKASWTPEEIGPFIHFGLYGGYPADEETLKREALERIEELYGCFEYLDLSPKDVLPNAVLESVILCLHE</sequence>
<accession>A0AA90ZTK6</accession>
<feature type="signal peptide" evidence="2">
    <location>
        <begin position="1"/>
        <end position="23"/>
    </location>
</feature>
<dbReference type="Proteomes" id="UP000421408">
    <property type="component" value="Unassembled WGS sequence"/>
</dbReference>
<reference evidence="4" key="2">
    <citation type="submission" date="2022-12" db="EMBL/GenBank/DDBJ databases">
        <title>Distinct polysaccharide growth profiles of human intestinal Prevotella copri isolates.</title>
        <authorList>
            <person name="Fehlner-Peach H."/>
            <person name="Magnabosco C."/>
            <person name="Raghavan V."/>
            <person name="Scher J.U."/>
            <person name="Tett A."/>
            <person name="Cox L.M."/>
            <person name="Gottsegen C."/>
            <person name="Watters A."/>
            <person name="Wiltshire- Gordon J.D."/>
            <person name="Segata N."/>
            <person name="Bonneau R."/>
            <person name="Littman D.R."/>
        </authorList>
    </citation>
    <scope>NUCLEOTIDE SEQUENCE</scope>
    <source>
        <strain evidence="4">IAA108</strain>
    </source>
</reference>
<comment type="caution">
    <text evidence="4">The sequence shown here is derived from an EMBL/GenBank/DDBJ whole genome shotgun (WGS) entry which is preliminary data.</text>
</comment>
<evidence type="ECO:0000313" key="3">
    <source>
        <dbReference type="EMBL" id="MQN32918.1"/>
    </source>
</evidence>
<gene>
    <name evidence="4" type="ORF">F7D74_03400</name>
    <name evidence="3" type="ORF">F7D90_13410</name>
</gene>
<keyword evidence="1" id="KW-0175">Coiled coil</keyword>
<evidence type="ECO:0000256" key="2">
    <source>
        <dbReference type="SAM" id="SignalP"/>
    </source>
</evidence>
<evidence type="ECO:0000313" key="5">
    <source>
        <dbReference type="Proteomes" id="UP000420707"/>
    </source>
</evidence>
<dbReference type="PROSITE" id="PS51257">
    <property type="entry name" value="PROKAR_LIPOPROTEIN"/>
    <property type="match status" value="1"/>
</dbReference>
<protein>
    <recommendedName>
        <fullName evidence="7">Lipoprotein</fullName>
    </recommendedName>
</protein>
<feature type="chain" id="PRO_5042788248" description="Lipoprotein" evidence="2">
    <location>
        <begin position="24"/>
        <end position="406"/>
    </location>
</feature>